<proteinExistence type="predicted"/>
<gene>
    <name evidence="1" type="ORF">SAMN02746065_1532</name>
</gene>
<name>A0A1W2EW63_9BACT</name>
<reference evidence="1 2" key="1">
    <citation type="submission" date="2017-04" db="EMBL/GenBank/DDBJ databases">
        <authorList>
            <person name="Afonso C.L."/>
            <person name="Miller P.J."/>
            <person name="Scott M.A."/>
            <person name="Spackman E."/>
            <person name="Goraichik I."/>
            <person name="Dimitrov K.M."/>
            <person name="Suarez D.L."/>
            <person name="Swayne D.E."/>
        </authorList>
    </citation>
    <scope>NUCLEOTIDE SEQUENCE [LARGE SCALE GENOMIC DNA]</scope>
    <source>
        <strain evidence="1 2">DSM 3385</strain>
    </source>
</reference>
<sequence length="100" mass="11831">MINIATINLPYSLYDVKFNQLREHRTGHDNDKSNRKIQYQTERTRIDRVSAANHDLILLLNKPYDYRDDGYKKISFFKEGAGIFYAPPYWREGTAIAELF</sequence>
<protein>
    <submittedName>
        <fullName evidence="1">Uncharacterized protein</fullName>
    </submittedName>
</protein>
<evidence type="ECO:0000313" key="2">
    <source>
        <dbReference type="Proteomes" id="UP000192418"/>
    </source>
</evidence>
<dbReference type="AlphaFoldDB" id="A0A1W2EW63"/>
<organism evidence="1 2">
    <name type="scientific">Desulfocicer vacuolatum DSM 3385</name>
    <dbReference type="NCBI Taxonomy" id="1121400"/>
    <lineage>
        <taxon>Bacteria</taxon>
        <taxon>Pseudomonadati</taxon>
        <taxon>Thermodesulfobacteriota</taxon>
        <taxon>Desulfobacteria</taxon>
        <taxon>Desulfobacterales</taxon>
        <taxon>Desulfobacteraceae</taxon>
        <taxon>Desulfocicer</taxon>
    </lineage>
</organism>
<dbReference type="Proteomes" id="UP000192418">
    <property type="component" value="Unassembled WGS sequence"/>
</dbReference>
<evidence type="ECO:0000313" key="1">
    <source>
        <dbReference type="EMBL" id="SMD13900.1"/>
    </source>
</evidence>
<dbReference type="RefSeq" id="WP_084072020.1">
    <property type="nucleotide sequence ID" value="NZ_FWXY01000053.1"/>
</dbReference>
<keyword evidence="2" id="KW-1185">Reference proteome</keyword>
<accession>A0A1W2EW63</accession>
<dbReference type="EMBL" id="FWXY01000053">
    <property type="protein sequence ID" value="SMD13900.1"/>
    <property type="molecule type" value="Genomic_DNA"/>
</dbReference>